<gene>
    <name evidence="2" type="ORF">HMPREF0322_05450</name>
</gene>
<feature type="domain" description="Polymerase beta nucleotidyltransferase" evidence="1">
    <location>
        <begin position="18"/>
        <end position="102"/>
    </location>
</feature>
<name>G9XWT3_DESHA</name>
<dbReference type="GO" id="GO:0016740">
    <property type="term" value="F:transferase activity"/>
    <property type="evidence" value="ECO:0007669"/>
    <property type="project" value="UniProtKB-KW"/>
</dbReference>
<organism evidence="2 3">
    <name type="scientific">Desulfitobacterium hafniense DP7</name>
    <dbReference type="NCBI Taxonomy" id="537010"/>
    <lineage>
        <taxon>Bacteria</taxon>
        <taxon>Bacillati</taxon>
        <taxon>Bacillota</taxon>
        <taxon>Clostridia</taxon>
        <taxon>Eubacteriales</taxon>
        <taxon>Desulfitobacteriaceae</taxon>
        <taxon>Desulfitobacterium</taxon>
    </lineage>
</organism>
<dbReference type="Gene3D" id="3.30.460.10">
    <property type="entry name" value="Beta Polymerase, domain 2"/>
    <property type="match status" value="1"/>
</dbReference>
<comment type="caution">
    <text evidence="2">The sequence shown here is derived from an EMBL/GenBank/DDBJ whole genome shotgun (WGS) entry which is preliminary data.</text>
</comment>
<protein>
    <submittedName>
        <fullName evidence="2">Nucleotidyltransferase domain protein</fullName>
    </submittedName>
</protein>
<dbReference type="PATRIC" id="fig|537010.4.peg.5077"/>
<proteinExistence type="predicted"/>
<sequence length="102" mass="11522">MITMSMDVAEIKDKLFPIFEAAPIYQAILFGSFAQNKATDSSDVDIVIDSRGELLNIKFYGVLEDITQTLGRKVDLFEISEIRPGSPIDHEIRQQGVLLYDR</sequence>
<dbReference type="CDD" id="cd05403">
    <property type="entry name" value="NT_KNTase_like"/>
    <property type="match status" value="1"/>
</dbReference>
<evidence type="ECO:0000313" key="2">
    <source>
        <dbReference type="EMBL" id="EHL03882.1"/>
    </source>
</evidence>
<keyword evidence="2" id="KW-0808">Transferase</keyword>
<dbReference type="EMBL" id="AFZX01000151">
    <property type="protein sequence ID" value="EHL03882.1"/>
    <property type="molecule type" value="Genomic_DNA"/>
</dbReference>
<dbReference type="InterPro" id="IPR043519">
    <property type="entry name" value="NT_sf"/>
</dbReference>
<dbReference type="Proteomes" id="UP000004416">
    <property type="component" value="Unassembled WGS sequence"/>
</dbReference>
<dbReference type="AlphaFoldDB" id="G9XWT3"/>
<accession>G9XWT3</accession>
<dbReference type="Pfam" id="PF18765">
    <property type="entry name" value="Polbeta"/>
    <property type="match status" value="1"/>
</dbReference>
<evidence type="ECO:0000259" key="1">
    <source>
        <dbReference type="Pfam" id="PF18765"/>
    </source>
</evidence>
<dbReference type="InterPro" id="IPR041633">
    <property type="entry name" value="Polbeta"/>
</dbReference>
<dbReference type="SUPFAM" id="SSF81301">
    <property type="entry name" value="Nucleotidyltransferase"/>
    <property type="match status" value="1"/>
</dbReference>
<reference evidence="2 3" key="1">
    <citation type="submission" date="2011-08" db="EMBL/GenBank/DDBJ databases">
        <authorList>
            <person name="Weinstock G."/>
            <person name="Sodergren E."/>
            <person name="Clifton S."/>
            <person name="Fulton L."/>
            <person name="Fulton B."/>
            <person name="Courtney L."/>
            <person name="Fronick C."/>
            <person name="Harrison M."/>
            <person name="Strong C."/>
            <person name="Farmer C."/>
            <person name="Delahaunty K."/>
            <person name="Markovic C."/>
            <person name="Hall O."/>
            <person name="Minx P."/>
            <person name="Tomlinson C."/>
            <person name="Mitreva M."/>
            <person name="Hou S."/>
            <person name="Chen J."/>
            <person name="Wollam A."/>
            <person name="Pepin K.H."/>
            <person name="Johnson M."/>
            <person name="Bhonagiri V."/>
            <person name="Zhang X."/>
            <person name="Suruliraj S."/>
            <person name="Warren W."/>
            <person name="Chinwalla A."/>
            <person name="Mardis E.R."/>
            <person name="Wilson R.K."/>
        </authorList>
    </citation>
    <scope>NUCLEOTIDE SEQUENCE [LARGE SCALE GENOMIC DNA]</scope>
    <source>
        <strain evidence="2 3">DP7</strain>
    </source>
</reference>
<dbReference type="HOGENOM" id="CLU_130257_7_2_9"/>
<evidence type="ECO:0000313" key="3">
    <source>
        <dbReference type="Proteomes" id="UP000004416"/>
    </source>
</evidence>